<dbReference type="Proteomes" id="UP001289066">
    <property type="component" value="Unassembled WGS sequence"/>
</dbReference>
<sequence length="282" mass="30718">GNGGNIPLNNYEMLIKIDPSRLKVTDLQGKPGVAYVLKGTPGLDDILQVQYGTGTYDNFDIQQNDNAKDATWYNSTTEALDSGSGPINKVRLITKPGKSLPVGADNIMFGVNVAALNNPINTVIPSVMAVRADEVNSGNWQMSNYDPINHNRNLGDRVFITEVLSRIQKDTEPSGIKTSEVNKEVTFKITPTLTTDSRYTNVTTVDNVTVTDTLPKGLTYIQGSGSLEPDSVVKNQDGTTTIQWTLINVNINAPIEPILYKTIVDFNVKNATVLENKTVIST</sequence>
<evidence type="ECO:0008006" key="3">
    <source>
        <dbReference type="Google" id="ProtNLM"/>
    </source>
</evidence>
<protein>
    <recommendedName>
        <fullName evidence="3">Isopeptide-forming domain-containing fimbrial protein</fullName>
    </recommendedName>
</protein>
<reference evidence="1" key="1">
    <citation type="submission" date="2019-11" db="EMBL/GenBank/DDBJ databases">
        <title>Characterization of Clostridium perfringens isolates from swine manure treated agricultural soils.</title>
        <authorList>
            <person name="Wushke S.T."/>
        </authorList>
    </citation>
    <scope>NUCLEOTIDE SEQUENCE</scope>
    <source>
        <strain evidence="1">X15</strain>
    </source>
</reference>
<feature type="non-terminal residue" evidence="1">
    <location>
        <position position="1"/>
    </location>
</feature>
<gene>
    <name evidence="1" type="ORF">GNF81_15330</name>
</gene>
<dbReference type="Gene3D" id="2.60.40.740">
    <property type="match status" value="1"/>
</dbReference>
<name>A0AAW9IV71_CLOPF</name>
<accession>A0AAW9IV71</accession>
<dbReference type="AlphaFoldDB" id="A0AAW9IV71"/>
<evidence type="ECO:0000313" key="1">
    <source>
        <dbReference type="EMBL" id="MDZ5034094.1"/>
    </source>
</evidence>
<proteinExistence type="predicted"/>
<dbReference type="EMBL" id="WNVG01000218">
    <property type="protein sequence ID" value="MDZ5034094.1"/>
    <property type="molecule type" value="Genomic_DNA"/>
</dbReference>
<comment type="caution">
    <text evidence="1">The sequence shown here is derived from an EMBL/GenBank/DDBJ whole genome shotgun (WGS) entry which is preliminary data.</text>
</comment>
<dbReference type="RefSeq" id="WP_322412609.1">
    <property type="nucleotide sequence ID" value="NZ_WNVG01000218.1"/>
</dbReference>
<evidence type="ECO:0000313" key="2">
    <source>
        <dbReference type="Proteomes" id="UP001289066"/>
    </source>
</evidence>
<organism evidence="1 2">
    <name type="scientific">Clostridium perfringens</name>
    <dbReference type="NCBI Taxonomy" id="1502"/>
    <lineage>
        <taxon>Bacteria</taxon>
        <taxon>Bacillati</taxon>
        <taxon>Bacillota</taxon>
        <taxon>Clostridia</taxon>
        <taxon>Eubacteriales</taxon>
        <taxon>Clostridiaceae</taxon>
        <taxon>Clostridium</taxon>
    </lineage>
</organism>
<feature type="non-terminal residue" evidence="1">
    <location>
        <position position="282"/>
    </location>
</feature>